<gene>
    <name evidence="1" type="ORF">EGYM00163_LOCUS16358</name>
</gene>
<dbReference type="AlphaFoldDB" id="A0A7S4CSN5"/>
<proteinExistence type="predicted"/>
<accession>A0A7S4CSN5</accession>
<evidence type="ECO:0000313" key="1">
    <source>
        <dbReference type="EMBL" id="CAE0805234.1"/>
    </source>
</evidence>
<sequence>MSSMAIRQFACDALCNMNVRFPSQPEFVSNAVTQCMHLINDSIVCRRFWYRFHRSYNNLHWSMISDHECFQFCLHVLDYTQSVSSEPAFLPCSQFWSPLETWWDTLFNVFNIDGTIGTTSFSRGSQHTAFTGPMAPFEHHFGALPSPHDVACRSRRILLLPQPGDSPGLLTDTLRANPDLELAVFGIPHSHKVWIEYARKLCKNGNAWCAFEEKYSVSCPLFHPFYTKHQRKKFVNSPVSWFVTTPTLLEDCCASANGAPLFNIYTYIAAMSARAKNGRGFWNMPPARFTASMGKGPMRVIFRASMERNTEFRDNLYSSNTFKPHSETQKLALSTHLEEMRTLLHFAPQTWIRKLFGLSKALSLPYLKPGLHSVYVVFSLLDSRVYVGRTDRPLVVRFLEHIAGAMRALFHIHRGEHEFLEGLDFYSAMARKGLHHFLILPLEVCHQSQHASVEKKWIRYFGANVYNQRDTAHYCHLKWKLLKRIQASTEICSRQRVKTIVGYIQKNRRIALSLPTLLDTLTVSKSIIPRQEWNDLFRKVSARVHQRVGIHLPQRLPFPYPASNDPAPQDIKSCIQDTISQSPLPLPLRSYLRSAVQLTSKSGCTVRDHLCTRKIQKSWDYICRRSSHCACSHVSGVHTIQNCVCTRDPSEWQTLFGPEYCLLTQHMGNRTITTWESMEGDVVRCAKRIATVSRLPDNLVGTYCAAMVHKAKSLHTDTAHSLPWYLRPERIKEFKRKWGDRYVFLVVDKNPGRTWVMCKRLFFSYIRILYSDPEQFEVLGDFPTVVDAKVFALQKLMDAARQFGLTKYFRCSARTSPPVSFPFLKHKSDEFTDTLKWRLLFSHFSHPMKQHGRLISRCLTLLISAATQMLDTWAILGGLCSAQAAQLFCMMRELSFNTSSGSPAHKLSRRLPKHALPIPPYRYMDNIVGAICGNIGLTRLQRMFEKLYGLELQQESEGLVIPSLEAVLCVLPDTAEVSMRLKTKVDWSVPPHKRFSRFPDPEAVQAKRSTKSIAVTLGLKSAGYSTRWSDVHHNALACVHELHMKRYPTSWWKPGLYSGLTRSNLCDRDLVLGLLYPPAPSLPPVCNPVLHSLGLPGTDATTALCSANILGL</sequence>
<protein>
    <submittedName>
        <fullName evidence="1">Uncharacterized protein</fullName>
    </submittedName>
</protein>
<name>A0A7S4CSN5_9EUGL</name>
<organism evidence="1">
    <name type="scientific">Eutreptiella gymnastica</name>
    <dbReference type="NCBI Taxonomy" id="73025"/>
    <lineage>
        <taxon>Eukaryota</taxon>
        <taxon>Discoba</taxon>
        <taxon>Euglenozoa</taxon>
        <taxon>Euglenida</taxon>
        <taxon>Spirocuta</taxon>
        <taxon>Euglenophyceae</taxon>
        <taxon>Eutreptiales</taxon>
        <taxon>Eutreptiaceae</taxon>
        <taxon>Eutreptiella</taxon>
    </lineage>
</organism>
<reference evidence="1" key="1">
    <citation type="submission" date="2021-01" db="EMBL/GenBank/DDBJ databases">
        <authorList>
            <person name="Corre E."/>
            <person name="Pelletier E."/>
            <person name="Niang G."/>
            <person name="Scheremetjew M."/>
            <person name="Finn R."/>
            <person name="Kale V."/>
            <person name="Holt S."/>
            <person name="Cochrane G."/>
            <person name="Meng A."/>
            <person name="Brown T."/>
            <person name="Cohen L."/>
        </authorList>
    </citation>
    <scope>NUCLEOTIDE SEQUENCE</scope>
    <source>
        <strain evidence="1">CCMP1594</strain>
    </source>
</reference>
<dbReference type="EMBL" id="HBJA01046596">
    <property type="protein sequence ID" value="CAE0805234.1"/>
    <property type="molecule type" value="Transcribed_RNA"/>
</dbReference>